<gene>
    <name evidence="2" type="ORF">F7645_03185</name>
</gene>
<dbReference type="RefSeq" id="WP_101955664.1">
    <property type="nucleotide sequence ID" value="NZ_JAJHTB010000001.1"/>
</dbReference>
<protein>
    <submittedName>
        <fullName evidence="2">Uncharacterized protein</fullName>
    </submittedName>
</protein>
<dbReference type="EMBL" id="WXXV01000002">
    <property type="protein sequence ID" value="MBE7694435.1"/>
    <property type="molecule type" value="Genomic_DNA"/>
</dbReference>
<evidence type="ECO:0000313" key="2">
    <source>
        <dbReference type="EMBL" id="MBE7694435.1"/>
    </source>
</evidence>
<comment type="caution">
    <text evidence="2">The sequence shown here is derived from an EMBL/GenBank/DDBJ whole genome shotgun (WGS) entry which is preliminary data.</text>
</comment>
<name>A0AAP1WFL2_9FLAO</name>
<reference evidence="2 3" key="1">
    <citation type="journal article" date="2020" name="Int. J. Syst. Evol. Microbiol.">
        <title>Tenacibaculum piscium sp. nov., isolated from skin ulcers of sea-farmed fish, and description of Tenacibaculum finnmarkense sp. nov. with subdivision into genomovars finnmarkense and ulcerans.</title>
        <authorList>
            <person name="Olsen A.B."/>
            <person name="Spilsberg B."/>
            <person name="Nilsen H.K."/>
            <person name="Lagesen K."/>
            <person name="Gulla S."/>
            <person name="Avendano-Herrera R."/>
            <person name="Irgang R."/>
            <person name="Duchaud E."/>
            <person name="Colquhoun D.J."/>
        </authorList>
    </citation>
    <scope>NUCLEOTIDE SEQUENCE [LARGE SCALE GENOMIC DNA]</scope>
    <source>
        <strain evidence="2 3">TNO037</strain>
    </source>
</reference>
<dbReference type="Proteomes" id="UP000806077">
    <property type="component" value="Unassembled WGS sequence"/>
</dbReference>
<feature type="coiled-coil region" evidence="1">
    <location>
        <begin position="402"/>
        <end position="450"/>
    </location>
</feature>
<accession>A0AAP1WFL2</accession>
<proteinExistence type="predicted"/>
<sequence>MTHKEIIKPNLDKLQAKIVDAIIKKAQKLHVDSQVINRRMLVDYLNYTLQINLKEGLHIKQLLEDAYVKASYSSSIQNAIVNNIYDNDGRNKVFNPNRVAQRVTALDIQNPEIDLDDFKLIEHGTQLVKQFDGTSDIQAIQSNIETLKPTKEFSLTGKSKVEAKRKHAFNIKQEYAKIIETHEVVKDINLNLVDDFDKTRNKLKLVREDLLNLLIDLFGDQIKVTEPELFDVSGINWENFEDSYAKLDTFFACIDQNVETFKGSHQQHMADISQSGKNQFNSFMDQTTKLSNKGSLKSQDIKAAAGVAAVGFLIEGGLSIAKSRTEAKKTIAQIDFDIEKLKEGMQGDVQIILDDILKLGYFYSELKDKLIPQLQLFSQVTVNKLTNDIAPLYKQIISNTEIKNLRDSNQNLMTEHRTIQAELADQNEQIELHEQEEEYLKETIRNQQGERSFLMSLQPIEPNPVYKIISPSKSKKLYNHTIENWTAFCKPFIENFKNLQANLVEETKIKEDKITIVEQLTNRQASVEQELKQNSKKIKTVFEQAGNKSVLKDLLTQIRDFTISSKGVLEVNISKELV</sequence>
<evidence type="ECO:0000256" key="1">
    <source>
        <dbReference type="SAM" id="Coils"/>
    </source>
</evidence>
<keyword evidence="3" id="KW-1185">Reference proteome</keyword>
<dbReference type="AlphaFoldDB" id="A0AAP1WFL2"/>
<evidence type="ECO:0000313" key="3">
    <source>
        <dbReference type="Proteomes" id="UP000806077"/>
    </source>
</evidence>
<organism evidence="2 3">
    <name type="scientific">Tenacibaculum finnmarkense genomovar finnmarkense</name>
    <dbReference type="NCBI Taxonomy" id="1458503"/>
    <lineage>
        <taxon>Bacteria</taxon>
        <taxon>Pseudomonadati</taxon>
        <taxon>Bacteroidota</taxon>
        <taxon>Flavobacteriia</taxon>
        <taxon>Flavobacteriales</taxon>
        <taxon>Flavobacteriaceae</taxon>
        <taxon>Tenacibaculum</taxon>
        <taxon>Tenacibaculum finnmarkense</taxon>
    </lineage>
</organism>
<keyword evidence="1" id="KW-0175">Coiled coil</keyword>